<dbReference type="PROSITE" id="PS51257">
    <property type="entry name" value="PROKAR_LIPOPROTEIN"/>
    <property type="match status" value="1"/>
</dbReference>
<sequence>MKHFLFFKKLLIIFLISIALLGITSCNKQLHEGPIGSTYSSEFWTSQTAADEATAAMYGQLRASLRASSGSGVDQGEACYFVYGDLVSDLFRYAGGDTFLQYGLTSDGKIPWNFSYVPYWNNLTDWSRFYQVIALCNLIIENVNKMNNSLFTSVEKKNAYVAEALFVRAYTYFFITRVWGDPVYVAKTYNDVDYGHIPPIPRSPENQVLDSCIRDLRIADANLDYANGDITQSVTANKGSVEALMAHIFEWQHNYDSAHYYCQQVINNGGYSLEPMSTYKNIWKGESSNESIFEISMQYNANDPNFNSQGSFAEATFSFFGGFLKGAIVNQRRTSCWIAPTGGLVDAVLFDTSKDLRAKSILSYQQASGGDPAGYMLTKYSNFQTTATSSPYINNNLVIFRLSDIYLLDAEALAYKGDLTGAANDLKMTEDRAGINNYQSISDQYNMLDEVVMERGRELIGEGQWFYDLIRTNQTQQWLQYINYPSTRVNTTNKGYYWPIDMSTLFPYDNLLTQNPWWNNNSGR</sequence>
<accession>A0A386HKG3</accession>
<evidence type="ECO:0000256" key="1">
    <source>
        <dbReference type="ARBA" id="ARBA00004442"/>
    </source>
</evidence>
<evidence type="ECO:0000259" key="6">
    <source>
        <dbReference type="Pfam" id="PF07980"/>
    </source>
</evidence>
<dbReference type="Proteomes" id="UP000266118">
    <property type="component" value="Chromosome"/>
</dbReference>
<organism evidence="8 9">
    <name type="scientific">Arachidicoccus soli</name>
    <dbReference type="NCBI Taxonomy" id="2341117"/>
    <lineage>
        <taxon>Bacteria</taxon>
        <taxon>Pseudomonadati</taxon>
        <taxon>Bacteroidota</taxon>
        <taxon>Chitinophagia</taxon>
        <taxon>Chitinophagales</taxon>
        <taxon>Chitinophagaceae</taxon>
        <taxon>Arachidicoccus</taxon>
    </lineage>
</organism>
<evidence type="ECO:0000313" key="9">
    <source>
        <dbReference type="Proteomes" id="UP000266118"/>
    </source>
</evidence>
<comment type="similarity">
    <text evidence="2">Belongs to the SusD family.</text>
</comment>
<dbReference type="GO" id="GO:0009279">
    <property type="term" value="C:cell outer membrane"/>
    <property type="evidence" value="ECO:0007669"/>
    <property type="project" value="UniProtKB-SubCell"/>
</dbReference>
<dbReference type="OrthoDB" id="926893at2"/>
<dbReference type="InterPro" id="IPR033985">
    <property type="entry name" value="SusD-like_N"/>
</dbReference>
<keyword evidence="4" id="KW-0472">Membrane</keyword>
<dbReference type="RefSeq" id="WP_119984338.1">
    <property type="nucleotide sequence ID" value="NZ_CP032489.1"/>
</dbReference>
<evidence type="ECO:0000256" key="5">
    <source>
        <dbReference type="ARBA" id="ARBA00023237"/>
    </source>
</evidence>
<dbReference type="InterPro" id="IPR012944">
    <property type="entry name" value="SusD_RagB_dom"/>
</dbReference>
<keyword evidence="9" id="KW-1185">Reference proteome</keyword>
<dbReference type="Gene3D" id="1.25.40.390">
    <property type="match status" value="1"/>
</dbReference>
<comment type="subcellular location">
    <subcellularLocation>
        <location evidence="1">Cell outer membrane</location>
    </subcellularLocation>
</comment>
<dbReference type="InterPro" id="IPR011990">
    <property type="entry name" value="TPR-like_helical_dom_sf"/>
</dbReference>
<evidence type="ECO:0000259" key="7">
    <source>
        <dbReference type="Pfam" id="PF14322"/>
    </source>
</evidence>
<dbReference type="Pfam" id="PF07980">
    <property type="entry name" value="SusD_RagB"/>
    <property type="match status" value="1"/>
</dbReference>
<evidence type="ECO:0000313" key="8">
    <source>
        <dbReference type="EMBL" id="AYD46377.1"/>
    </source>
</evidence>
<dbReference type="CDD" id="cd08977">
    <property type="entry name" value="SusD"/>
    <property type="match status" value="1"/>
</dbReference>
<keyword evidence="3" id="KW-0732">Signal</keyword>
<feature type="domain" description="RagB/SusD" evidence="6">
    <location>
        <begin position="369"/>
        <end position="518"/>
    </location>
</feature>
<feature type="domain" description="SusD-like N-terminal" evidence="7">
    <location>
        <begin position="121"/>
        <end position="224"/>
    </location>
</feature>
<dbReference type="Pfam" id="PF14322">
    <property type="entry name" value="SusD-like_3"/>
    <property type="match status" value="1"/>
</dbReference>
<reference evidence="8 9" key="1">
    <citation type="submission" date="2018-09" db="EMBL/GenBank/DDBJ databases">
        <title>Arachidicoccus sp. nov., a bacterium isolated from soil.</title>
        <authorList>
            <person name="Weon H.-Y."/>
            <person name="Kwon S.-W."/>
            <person name="Lee S.A."/>
        </authorList>
    </citation>
    <scope>NUCLEOTIDE SEQUENCE [LARGE SCALE GENOMIC DNA]</scope>
    <source>
        <strain evidence="8 9">KIS59-12</strain>
    </source>
</reference>
<dbReference type="SUPFAM" id="SSF48452">
    <property type="entry name" value="TPR-like"/>
    <property type="match status" value="1"/>
</dbReference>
<name>A0A386HKG3_9BACT</name>
<evidence type="ECO:0000256" key="4">
    <source>
        <dbReference type="ARBA" id="ARBA00023136"/>
    </source>
</evidence>
<proteinExistence type="inferred from homology"/>
<dbReference type="AlphaFoldDB" id="A0A386HKG3"/>
<evidence type="ECO:0000256" key="3">
    <source>
        <dbReference type="ARBA" id="ARBA00022729"/>
    </source>
</evidence>
<evidence type="ECO:0000256" key="2">
    <source>
        <dbReference type="ARBA" id="ARBA00006275"/>
    </source>
</evidence>
<dbReference type="EMBL" id="CP032489">
    <property type="protein sequence ID" value="AYD46377.1"/>
    <property type="molecule type" value="Genomic_DNA"/>
</dbReference>
<keyword evidence="5" id="KW-0998">Cell outer membrane</keyword>
<protein>
    <submittedName>
        <fullName evidence="8">RagB/SusD family nutrient uptake outer membrane protein</fullName>
    </submittedName>
</protein>
<gene>
    <name evidence="8" type="ORF">D6B99_01340</name>
</gene>
<dbReference type="KEGG" id="ark:D6B99_01340"/>